<dbReference type="InterPro" id="IPR025984">
    <property type="entry name" value="DCTPP"/>
</dbReference>
<dbReference type="GO" id="GO:0009143">
    <property type="term" value="P:nucleoside triphosphate catabolic process"/>
    <property type="evidence" value="ECO:0007669"/>
    <property type="project" value="InterPro"/>
</dbReference>
<dbReference type="EMBL" id="CP001964">
    <property type="protein sequence ID" value="ADG76110.1"/>
    <property type="molecule type" value="Genomic_DNA"/>
</dbReference>
<sequence>MAEIAELAAAVREFSRERDWEQFHDPKSLVLALVGEVGELAELLQWVPADEVVERFAAPDRRARVGEELADVLVYLVCLSDVLGVDLGAAARAKLASSHARFPADDVRGVAPHKP</sequence>
<dbReference type="PANTHER" id="PTHR14552">
    <property type="match status" value="1"/>
</dbReference>
<dbReference type="AlphaFoldDB" id="D5UM04"/>
<dbReference type="OrthoDB" id="9791898at2"/>
<dbReference type="Pfam" id="PF03819">
    <property type="entry name" value="MazG"/>
    <property type="match status" value="1"/>
</dbReference>
<dbReference type="HOGENOM" id="CLU_110454_2_2_11"/>
<feature type="domain" description="NTP pyrophosphohydrolase MazG-like" evidence="1">
    <location>
        <begin position="26"/>
        <end position="94"/>
    </location>
</feature>
<dbReference type="RefSeq" id="WP_013118441.1">
    <property type="nucleotide sequence ID" value="NC_014151.1"/>
</dbReference>
<dbReference type="STRING" id="446466.Cfla_3228"/>
<dbReference type="CDD" id="cd11537">
    <property type="entry name" value="NTP-PPase_RS21-C6_like"/>
    <property type="match status" value="1"/>
</dbReference>
<reference evidence="2 3" key="1">
    <citation type="journal article" date="2010" name="Stand. Genomic Sci.">
        <title>Complete genome sequence of Cellulomonas flavigena type strain (134).</title>
        <authorList>
            <person name="Abt B."/>
            <person name="Foster B."/>
            <person name="Lapidus A."/>
            <person name="Clum A."/>
            <person name="Sun H."/>
            <person name="Pukall R."/>
            <person name="Lucas S."/>
            <person name="Glavina Del Rio T."/>
            <person name="Nolan M."/>
            <person name="Tice H."/>
            <person name="Cheng J.F."/>
            <person name="Pitluck S."/>
            <person name="Liolios K."/>
            <person name="Ivanova N."/>
            <person name="Mavromatis K."/>
            <person name="Ovchinnikova G."/>
            <person name="Pati A."/>
            <person name="Goodwin L."/>
            <person name="Chen A."/>
            <person name="Palaniappan K."/>
            <person name="Land M."/>
            <person name="Hauser L."/>
            <person name="Chang Y.J."/>
            <person name="Jeffries C.D."/>
            <person name="Rohde M."/>
            <person name="Goker M."/>
            <person name="Woyke T."/>
            <person name="Bristow J."/>
            <person name="Eisen J.A."/>
            <person name="Markowitz V."/>
            <person name="Hugenholtz P."/>
            <person name="Kyrpides N.C."/>
            <person name="Klenk H.P."/>
        </authorList>
    </citation>
    <scope>NUCLEOTIDE SEQUENCE [LARGE SCALE GENOMIC DNA]</scope>
    <source>
        <strain evidence="3">ATCC 482 / DSM 20109 / BCRC 11376 / JCM 18109 / NBRC 3775 / NCIMB 8073 / NRS 134</strain>
    </source>
</reference>
<evidence type="ECO:0000313" key="3">
    <source>
        <dbReference type="Proteomes" id="UP000000849"/>
    </source>
</evidence>
<protein>
    <submittedName>
        <fullName evidence="2">MazG nucleotide pyrophosphohydrolase</fullName>
    </submittedName>
</protein>
<dbReference type="Proteomes" id="UP000000849">
    <property type="component" value="Chromosome"/>
</dbReference>
<accession>D5UM04</accession>
<evidence type="ECO:0000259" key="1">
    <source>
        <dbReference type="Pfam" id="PF03819"/>
    </source>
</evidence>
<name>D5UM04_CELFN</name>
<proteinExistence type="predicted"/>
<dbReference type="SUPFAM" id="SSF101386">
    <property type="entry name" value="all-alpha NTP pyrophosphatases"/>
    <property type="match status" value="1"/>
</dbReference>
<organism evidence="2 3">
    <name type="scientific">Cellulomonas flavigena (strain ATCC 482 / DSM 20109 / BCRC 11376 / JCM 18109 / NBRC 3775 / NCIMB 8073 / NRS 134)</name>
    <dbReference type="NCBI Taxonomy" id="446466"/>
    <lineage>
        <taxon>Bacteria</taxon>
        <taxon>Bacillati</taxon>
        <taxon>Actinomycetota</taxon>
        <taxon>Actinomycetes</taxon>
        <taxon>Micrococcales</taxon>
        <taxon>Cellulomonadaceae</taxon>
        <taxon>Cellulomonas</taxon>
    </lineage>
</organism>
<dbReference type="Gene3D" id="1.10.287.1080">
    <property type="entry name" value="MazG-like"/>
    <property type="match status" value="1"/>
</dbReference>
<keyword evidence="2" id="KW-0378">Hydrolase</keyword>
<dbReference type="PIRSF" id="PIRSF029826">
    <property type="entry name" value="UCP029826_pph"/>
    <property type="match status" value="1"/>
</dbReference>
<gene>
    <name evidence="2" type="ordered locus">Cfla_3228</name>
</gene>
<dbReference type="GO" id="GO:0047429">
    <property type="term" value="F:nucleoside triphosphate diphosphatase activity"/>
    <property type="evidence" value="ECO:0007669"/>
    <property type="project" value="InterPro"/>
</dbReference>
<dbReference type="InterPro" id="IPR004518">
    <property type="entry name" value="MazG-like_dom"/>
</dbReference>
<dbReference type="KEGG" id="cfl:Cfla_3228"/>
<evidence type="ECO:0000313" key="2">
    <source>
        <dbReference type="EMBL" id="ADG76110.1"/>
    </source>
</evidence>
<dbReference type="eggNOG" id="COG1694">
    <property type="taxonomic scope" value="Bacteria"/>
</dbReference>
<keyword evidence="3" id="KW-1185">Reference proteome</keyword>
<dbReference type="PANTHER" id="PTHR14552:SF21">
    <property type="entry name" value="DCTP PYROPHOSPHATASE 1"/>
    <property type="match status" value="1"/>
</dbReference>